<feature type="non-terminal residue" evidence="1">
    <location>
        <position position="29"/>
    </location>
</feature>
<name>A0A0F9C5X7_9ZZZZ</name>
<gene>
    <name evidence="1" type="ORF">LCGC14_2362940</name>
</gene>
<accession>A0A0F9C5X7</accession>
<dbReference type="EMBL" id="LAZR01034659">
    <property type="protein sequence ID" value="KKL44713.1"/>
    <property type="molecule type" value="Genomic_DNA"/>
</dbReference>
<protein>
    <submittedName>
        <fullName evidence="1">Uncharacterized protein</fullName>
    </submittedName>
</protein>
<sequence>MDLHSGHGSIQTLKLEGLLNLTTRNLNIS</sequence>
<comment type="caution">
    <text evidence="1">The sequence shown here is derived from an EMBL/GenBank/DDBJ whole genome shotgun (WGS) entry which is preliminary data.</text>
</comment>
<proteinExistence type="predicted"/>
<dbReference type="AlphaFoldDB" id="A0A0F9C5X7"/>
<evidence type="ECO:0000313" key="1">
    <source>
        <dbReference type="EMBL" id="KKL44713.1"/>
    </source>
</evidence>
<reference evidence="1" key="1">
    <citation type="journal article" date="2015" name="Nature">
        <title>Complex archaea that bridge the gap between prokaryotes and eukaryotes.</title>
        <authorList>
            <person name="Spang A."/>
            <person name="Saw J.H."/>
            <person name="Jorgensen S.L."/>
            <person name="Zaremba-Niedzwiedzka K."/>
            <person name="Martijn J."/>
            <person name="Lind A.E."/>
            <person name="van Eijk R."/>
            <person name="Schleper C."/>
            <person name="Guy L."/>
            <person name="Ettema T.J."/>
        </authorList>
    </citation>
    <scope>NUCLEOTIDE SEQUENCE</scope>
</reference>
<organism evidence="1">
    <name type="scientific">marine sediment metagenome</name>
    <dbReference type="NCBI Taxonomy" id="412755"/>
    <lineage>
        <taxon>unclassified sequences</taxon>
        <taxon>metagenomes</taxon>
        <taxon>ecological metagenomes</taxon>
    </lineage>
</organism>